<evidence type="ECO:0000313" key="2">
    <source>
        <dbReference type="Proteomes" id="UP000008461"/>
    </source>
</evidence>
<dbReference type="Proteomes" id="UP000008461">
    <property type="component" value="Chromosome"/>
</dbReference>
<reference key="2">
    <citation type="submission" date="2011-04" db="EMBL/GenBank/DDBJ databases">
        <title>Complete sequence of chromosome of Haliscomenobacter hydrossis DSM 1100.</title>
        <authorList>
            <consortium name="US DOE Joint Genome Institute (JGI-PGF)"/>
            <person name="Lucas S."/>
            <person name="Han J."/>
            <person name="Lapidus A."/>
            <person name="Bruce D."/>
            <person name="Goodwin L."/>
            <person name="Pitluck S."/>
            <person name="Peters L."/>
            <person name="Kyrpides N."/>
            <person name="Mavromatis K."/>
            <person name="Ivanova N."/>
            <person name="Ovchinnikova G."/>
            <person name="Pagani I."/>
            <person name="Daligault H."/>
            <person name="Detter J.C."/>
            <person name="Han C."/>
            <person name="Land M."/>
            <person name="Hauser L."/>
            <person name="Markowitz V."/>
            <person name="Cheng J.-F."/>
            <person name="Hugenholtz P."/>
            <person name="Woyke T."/>
            <person name="Wu D."/>
            <person name="Verbarg S."/>
            <person name="Frueling A."/>
            <person name="Brambilla E."/>
            <person name="Klenk H.-P."/>
            <person name="Eisen J.A."/>
        </authorList>
    </citation>
    <scope>NUCLEOTIDE SEQUENCE</scope>
    <source>
        <strain>DSM 1100</strain>
    </source>
</reference>
<gene>
    <name evidence="1" type="ordered locus">Halhy_5895</name>
</gene>
<organism evidence="1 2">
    <name type="scientific">Haliscomenobacter hydrossis (strain ATCC 27775 / DSM 1100 / LMG 10767 / O)</name>
    <dbReference type="NCBI Taxonomy" id="760192"/>
    <lineage>
        <taxon>Bacteria</taxon>
        <taxon>Pseudomonadati</taxon>
        <taxon>Bacteroidota</taxon>
        <taxon>Saprospiria</taxon>
        <taxon>Saprospirales</taxon>
        <taxon>Haliscomenobacteraceae</taxon>
        <taxon>Haliscomenobacter</taxon>
    </lineage>
</organism>
<accession>F4KZ64</accession>
<keyword evidence="2" id="KW-1185">Reference proteome</keyword>
<dbReference type="RefSeq" id="WP_013768246.1">
    <property type="nucleotide sequence ID" value="NC_015510.1"/>
</dbReference>
<dbReference type="STRING" id="760192.Halhy_5895"/>
<proteinExistence type="predicted"/>
<dbReference type="KEGG" id="hhy:Halhy_5895"/>
<dbReference type="EMBL" id="CP002691">
    <property type="protein sequence ID" value="AEE53718.1"/>
    <property type="molecule type" value="Genomic_DNA"/>
</dbReference>
<evidence type="ECO:0000313" key="1">
    <source>
        <dbReference type="EMBL" id="AEE53718.1"/>
    </source>
</evidence>
<sequence length="219" mass="24740">MKQLINEIKAKALPLWIQLLGRLGINSAKSALEKRLEDDSPEEQLVMAIAEPMIGTINEFSDSEPDNNKKVRALWLRWLNTFMTPWLFRLFQPVVDRIKAEYNKKMLQYLKDFAQNITSFLTDEIKPDGQQIDSYIDAETAKPETKYLVIREFGGGNLTKAGLNADLIAFFIEAAEIGWDAIVNQSTAMSLGILTEELEDITIITLPSGRRGTFDKIAA</sequence>
<name>F4KZ64_HALH1</name>
<reference evidence="1 2" key="1">
    <citation type="journal article" date="2011" name="Stand. Genomic Sci.">
        <title>Complete genome sequence of Haliscomenobacter hydrossis type strain (O).</title>
        <authorList>
            <consortium name="US DOE Joint Genome Institute (JGI-PGF)"/>
            <person name="Daligault H."/>
            <person name="Lapidus A."/>
            <person name="Zeytun A."/>
            <person name="Nolan M."/>
            <person name="Lucas S."/>
            <person name="Del Rio T.G."/>
            <person name="Tice H."/>
            <person name="Cheng J.F."/>
            <person name="Tapia R."/>
            <person name="Han C."/>
            <person name="Goodwin L."/>
            <person name="Pitluck S."/>
            <person name="Liolios K."/>
            <person name="Pagani I."/>
            <person name="Ivanova N."/>
            <person name="Huntemann M."/>
            <person name="Mavromatis K."/>
            <person name="Mikhailova N."/>
            <person name="Pati A."/>
            <person name="Chen A."/>
            <person name="Palaniappan K."/>
            <person name="Land M."/>
            <person name="Hauser L."/>
            <person name="Brambilla E.M."/>
            <person name="Rohde M."/>
            <person name="Verbarg S."/>
            <person name="Goker M."/>
            <person name="Bristow J."/>
            <person name="Eisen J.A."/>
            <person name="Markowitz V."/>
            <person name="Hugenholtz P."/>
            <person name="Kyrpides N.C."/>
            <person name="Klenk H.P."/>
            <person name="Woyke T."/>
        </authorList>
    </citation>
    <scope>NUCLEOTIDE SEQUENCE [LARGE SCALE GENOMIC DNA]</scope>
    <source>
        <strain evidence="2">ATCC 27775 / DSM 1100 / LMG 10767 / O</strain>
    </source>
</reference>
<dbReference type="HOGENOM" id="CLU_1259960_0_0_10"/>
<protein>
    <submittedName>
        <fullName evidence="1">Uncharacterized protein</fullName>
    </submittedName>
</protein>
<dbReference type="AlphaFoldDB" id="F4KZ64"/>